<keyword evidence="2" id="KW-1185">Reference proteome</keyword>
<dbReference type="EMBL" id="CP059693">
    <property type="protein sequence ID" value="WDE13484.1"/>
    <property type="molecule type" value="Genomic_DNA"/>
</dbReference>
<dbReference type="RefSeq" id="WP_274053867.1">
    <property type="nucleotide sequence ID" value="NZ_CP059693.1"/>
</dbReference>
<dbReference type="InterPro" id="IPR017647">
    <property type="entry name" value="Dnd_assoc_3"/>
</dbReference>
<protein>
    <submittedName>
        <fullName evidence="1">DNA phosphorothioation-dependent restriction protein DptF</fullName>
    </submittedName>
</protein>
<evidence type="ECO:0000313" key="1">
    <source>
        <dbReference type="EMBL" id="WDE13484.1"/>
    </source>
</evidence>
<evidence type="ECO:0000313" key="2">
    <source>
        <dbReference type="Proteomes" id="UP001215231"/>
    </source>
</evidence>
<dbReference type="NCBIfam" id="TIGR03238">
    <property type="entry name" value="dnd_assoc_3"/>
    <property type="match status" value="1"/>
</dbReference>
<dbReference type="Proteomes" id="UP001215231">
    <property type="component" value="Chromosome"/>
</dbReference>
<proteinExistence type="predicted"/>
<sequence>MQTSLSLKEALSVLSKSSPYAVSTERKESMSAGLDVIKSYLYIETDIEKDFYKELSKLSANDKKIIFLCGSSGDGKSEILTKYNHQFSNRVDFHFDATHSFKPQDSAIQTLDKVFTDFNAGNKPLVVGINIGMLGNYAEEGDNIEIKESIKAFLDSEKFPDNHIYLNFEDYPKFELQQSGHSSKFAKRLLQRITAEDGNIIRQYFDKELTLDKPDKRLCANYALLSIEAIQDVIVDLLFKARLIKDQFLTVRALLDFIFHLLAGPGYLQDNLFDHCDNELVSKITEFDPANIRSQLIDKFVLALSLKLPDSDFDDFVTELSKIGIRRGQKAVSYLRLFYLLRKTEFSNNYHQAYKDDFHEQLIDKYSTVWHLHTAYEGSPTKRTAIKTFYKEIVIAAIHKYNNRNAPNLNKGEFFICERNGYQLAAKIDLKIDLKTIENHVNPERCDVSHFKLFFKIGNENKSQNIPANINLLYLMQRIVDGYRPNKHDKNTVVILDEIVQMIADVASKSSTLHVLKGEQRLQVTNVDNENEDYEVSGL</sequence>
<reference evidence="1 2" key="1">
    <citation type="journal article" date="2022" name="Mar. Drugs">
        <title>Bioassay-Guided Fractionation Leads to the Detection of Cholic Acid Generated by the Rare Thalassomonas sp.</title>
        <authorList>
            <person name="Pheiffer F."/>
            <person name="Schneider Y.K."/>
            <person name="Hansen E.H."/>
            <person name="Andersen J.H."/>
            <person name="Isaksson J."/>
            <person name="Busche T."/>
            <person name="R C."/>
            <person name="Kalinowski J."/>
            <person name="Zyl L.V."/>
            <person name="Trindade M."/>
        </authorList>
    </citation>
    <scope>NUCLEOTIDE SEQUENCE [LARGE SCALE GENOMIC DNA]</scope>
    <source>
        <strain evidence="1 2">A5K-61T</strain>
    </source>
</reference>
<accession>A0ABY7VIC5</accession>
<organism evidence="1 2">
    <name type="scientific">Thalassomonas haliotis</name>
    <dbReference type="NCBI Taxonomy" id="485448"/>
    <lineage>
        <taxon>Bacteria</taxon>
        <taxon>Pseudomonadati</taxon>
        <taxon>Pseudomonadota</taxon>
        <taxon>Gammaproteobacteria</taxon>
        <taxon>Alteromonadales</taxon>
        <taxon>Colwelliaceae</taxon>
        <taxon>Thalassomonas</taxon>
    </lineage>
</organism>
<name>A0ABY7VIC5_9GAMM</name>
<gene>
    <name evidence="1" type="primary">dptF</name>
    <name evidence="1" type="ORF">H3N35_08635</name>
</gene>